<dbReference type="Proteomes" id="UP000323300">
    <property type="component" value="Unassembled WGS sequence"/>
</dbReference>
<dbReference type="InterPro" id="IPR024524">
    <property type="entry name" value="DUF3800"/>
</dbReference>
<organism evidence="1 2">
    <name type="scientific">Neomesorhizobium albiziae</name>
    <dbReference type="NCBI Taxonomy" id="335020"/>
    <lineage>
        <taxon>Bacteria</taxon>
        <taxon>Pseudomonadati</taxon>
        <taxon>Pseudomonadota</taxon>
        <taxon>Alphaproteobacteria</taxon>
        <taxon>Hyphomicrobiales</taxon>
        <taxon>Phyllobacteriaceae</taxon>
        <taxon>Neomesorhizobium</taxon>
    </lineage>
</organism>
<accession>A0A1I3XDE0</accession>
<proteinExistence type="predicted"/>
<dbReference type="OrthoDB" id="3199623at2"/>
<dbReference type="RefSeq" id="WP_149759430.1">
    <property type="nucleotide sequence ID" value="NZ_BSPE01000008.1"/>
</dbReference>
<dbReference type="AlphaFoldDB" id="A0A1I3XDE0"/>
<protein>
    <recommendedName>
        <fullName evidence="3">DUF3800 domain-containing protein</fullName>
    </recommendedName>
</protein>
<sequence>MPNKFVFADEAGCFTFKKQNGASRYFTLCTLATDDCSLSNDLLALRRELVINGDEGRDKLHATSDKQNVRDRVFALLENHDFRVDVTVLEKSKAQPQTRVDEPTFYKYAWFFHFKHVGPKLLADGHKLLITAAALGDRKKRAAFKEGVNNTVQQVAPRERWEVSFIDSMGDPLLWAADYCAWAVQRRLELGDDRSHKLIKPKIASEFDLWASGTKHYY</sequence>
<dbReference type="EMBL" id="FOSL01000003">
    <property type="protein sequence ID" value="SFK17066.1"/>
    <property type="molecule type" value="Genomic_DNA"/>
</dbReference>
<gene>
    <name evidence="1" type="ORF">SAMN04488498_103126</name>
</gene>
<keyword evidence="2" id="KW-1185">Reference proteome</keyword>
<name>A0A1I3XDE0_9HYPH</name>
<evidence type="ECO:0008006" key="3">
    <source>
        <dbReference type="Google" id="ProtNLM"/>
    </source>
</evidence>
<evidence type="ECO:0000313" key="1">
    <source>
        <dbReference type="EMBL" id="SFK17066.1"/>
    </source>
</evidence>
<evidence type="ECO:0000313" key="2">
    <source>
        <dbReference type="Proteomes" id="UP000323300"/>
    </source>
</evidence>
<reference evidence="1 2" key="1">
    <citation type="submission" date="2016-10" db="EMBL/GenBank/DDBJ databases">
        <authorList>
            <person name="Varghese N."/>
            <person name="Submissions S."/>
        </authorList>
    </citation>
    <scope>NUCLEOTIDE SEQUENCE [LARGE SCALE GENOMIC DNA]</scope>
    <source>
        <strain evidence="1 2">DSM 21822</strain>
    </source>
</reference>
<dbReference type="Pfam" id="PF12686">
    <property type="entry name" value="DUF3800"/>
    <property type="match status" value="1"/>
</dbReference>